<dbReference type="Pfam" id="PF08154">
    <property type="entry name" value="NLE"/>
    <property type="match status" value="1"/>
</dbReference>
<dbReference type="InterPro" id="IPR020472">
    <property type="entry name" value="WD40_PAC1"/>
</dbReference>
<dbReference type="AlphaFoldDB" id="A0AAV7ZD51"/>
<dbReference type="CDD" id="cd00200">
    <property type="entry name" value="WD40"/>
    <property type="match status" value="1"/>
</dbReference>
<comment type="similarity">
    <text evidence="5">Belongs to the NLE1/RSA4 family.</text>
</comment>
<organism evidence="8 9">
    <name type="scientific">Anaeramoeba flamelloides</name>
    <dbReference type="NCBI Taxonomy" id="1746091"/>
    <lineage>
        <taxon>Eukaryota</taxon>
        <taxon>Metamonada</taxon>
        <taxon>Anaeramoebidae</taxon>
        <taxon>Anaeramoeba</taxon>
    </lineage>
</organism>
<gene>
    <name evidence="8" type="ORF">M0812_15121</name>
</gene>
<dbReference type="SMART" id="SM00320">
    <property type="entry name" value="WD40"/>
    <property type="match status" value="8"/>
</dbReference>
<dbReference type="SUPFAM" id="SSF50978">
    <property type="entry name" value="WD40 repeat-like"/>
    <property type="match status" value="1"/>
</dbReference>
<dbReference type="InterPro" id="IPR012972">
    <property type="entry name" value="NLE"/>
</dbReference>
<dbReference type="PRINTS" id="PR00320">
    <property type="entry name" value="GPROTEINBRPT"/>
</dbReference>
<proteinExistence type="inferred from homology"/>
<dbReference type="PRINTS" id="PR00319">
    <property type="entry name" value="GPROTEINB"/>
</dbReference>
<feature type="repeat" description="WD" evidence="6">
    <location>
        <begin position="182"/>
        <end position="228"/>
    </location>
</feature>
<evidence type="ECO:0000256" key="1">
    <source>
        <dbReference type="ARBA" id="ARBA00004604"/>
    </source>
</evidence>
<dbReference type="InterPro" id="IPR001680">
    <property type="entry name" value="WD40_rpt"/>
</dbReference>
<dbReference type="EMBL" id="JANTQA010000032">
    <property type="protein sequence ID" value="KAJ3439100.1"/>
    <property type="molecule type" value="Genomic_DNA"/>
</dbReference>
<dbReference type="PANTHER" id="PTHR19848">
    <property type="entry name" value="WD40 REPEAT PROTEIN"/>
    <property type="match status" value="1"/>
</dbReference>
<accession>A0AAV7ZD51</accession>
<reference evidence="8" key="1">
    <citation type="submission" date="2022-08" db="EMBL/GenBank/DDBJ databases">
        <title>Novel sulphate-reducing endosymbionts in the free-living metamonad Anaeramoeba.</title>
        <authorList>
            <person name="Jerlstrom-Hultqvist J."/>
            <person name="Cepicka I."/>
            <person name="Gallot-Lavallee L."/>
            <person name="Salas-Leiva D."/>
            <person name="Curtis B.A."/>
            <person name="Zahonova K."/>
            <person name="Pipaliya S."/>
            <person name="Dacks J."/>
            <person name="Roger A.J."/>
        </authorList>
    </citation>
    <scope>NUCLEOTIDE SEQUENCE</scope>
    <source>
        <strain evidence="8">Busselton2</strain>
    </source>
</reference>
<dbReference type="FunFam" id="2.130.10.10:FF:000092">
    <property type="entry name" value="notchless protein homolog"/>
    <property type="match status" value="1"/>
</dbReference>
<evidence type="ECO:0000313" key="9">
    <source>
        <dbReference type="Proteomes" id="UP001146793"/>
    </source>
</evidence>
<feature type="domain" description="NLE" evidence="7">
    <location>
        <begin position="5"/>
        <end position="64"/>
    </location>
</feature>
<evidence type="ECO:0000256" key="5">
    <source>
        <dbReference type="ARBA" id="ARBA00061016"/>
    </source>
</evidence>
<feature type="repeat" description="WD" evidence="6">
    <location>
        <begin position="229"/>
        <end position="269"/>
    </location>
</feature>
<feature type="repeat" description="WD" evidence="6">
    <location>
        <begin position="433"/>
        <end position="466"/>
    </location>
</feature>
<dbReference type="GO" id="GO:0005730">
    <property type="term" value="C:nucleolus"/>
    <property type="evidence" value="ECO:0007669"/>
    <property type="project" value="UniProtKB-SubCell"/>
</dbReference>
<protein>
    <submittedName>
        <fullName evidence="8">Notchless</fullName>
    </submittedName>
</protein>
<feature type="repeat" description="WD" evidence="6">
    <location>
        <begin position="97"/>
        <end position="138"/>
    </location>
</feature>
<evidence type="ECO:0000256" key="6">
    <source>
        <dbReference type="PROSITE-ProRule" id="PRU00221"/>
    </source>
</evidence>
<dbReference type="Gene3D" id="2.130.10.10">
    <property type="entry name" value="YVTN repeat-like/Quinoprotein amine dehydrogenase"/>
    <property type="match status" value="1"/>
</dbReference>
<evidence type="ECO:0000259" key="7">
    <source>
        <dbReference type="Pfam" id="PF08154"/>
    </source>
</evidence>
<dbReference type="PROSITE" id="PS50294">
    <property type="entry name" value="WD_REPEATS_REGION"/>
    <property type="match status" value="7"/>
</dbReference>
<dbReference type="InterPro" id="IPR015943">
    <property type="entry name" value="WD40/YVTN_repeat-like_dom_sf"/>
</dbReference>
<comment type="subcellular location">
    <subcellularLocation>
        <location evidence="1">Nucleus</location>
        <location evidence="1">Nucleolus</location>
    </subcellularLocation>
</comment>
<name>A0AAV7ZD51_9EUKA</name>
<evidence type="ECO:0000256" key="3">
    <source>
        <dbReference type="ARBA" id="ARBA00022737"/>
    </source>
</evidence>
<dbReference type="PANTHER" id="PTHR19848:SF0">
    <property type="entry name" value="NOTCHLESS PROTEIN HOMOLOG 1"/>
    <property type="match status" value="1"/>
</dbReference>
<keyword evidence="2 6" id="KW-0853">WD repeat</keyword>
<feature type="repeat" description="WD" evidence="6">
    <location>
        <begin position="391"/>
        <end position="432"/>
    </location>
</feature>
<dbReference type="InterPro" id="IPR036322">
    <property type="entry name" value="WD40_repeat_dom_sf"/>
</dbReference>
<evidence type="ECO:0000256" key="4">
    <source>
        <dbReference type="ARBA" id="ARBA00023242"/>
    </source>
</evidence>
<dbReference type="GO" id="GO:0000027">
    <property type="term" value="P:ribosomal large subunit assembly"/>
    <property type="evidence" value="ECO:0007669"/>
    <property type="project" value="TreeGrafter"/>
</dbReference>
<keyword evidence="4" id="KW-0539">Nucleus</keyword>
<feature type="repeat" description="WD" evidence="6">
    <location>
        <begin position="349"/>
        <end position="390"/>
    </location>
</feature>
<dbReference type="InterPro" id="IPR019775">
    <property type="entry name" value="WD40_repeat_CS"/>
</dbReference>
<comment type="caution">
    <text evidence="8">The sequence shown here is derived from an EMBL/GenBank/DDBJ whole genome shotgun (WGS) entry which is preliminary data.</text>
</comment>
<dbReference type="Proteomes" id="UP001146793">
    <property type="component" value="Unassembled WGS sequence"/>
</dbReference>
<feature type="repeat" description="WD" evidence="6">
    <location>
        <begin position="139"/>
        <end position="180"/>
    </location>
</feature>
<dbReference type="PROSITE" id="PS00678">
    <property type="entry name" value="WD_REPEATS_1"/>
    <property type="match status" value="3"/>
</dbReference>
<evidence type="ECO:0000313" key="8">
    <source>
        <dbReference type="EMBL" id="KAJ3439100.1"/>
    </source>
</evidence>
<evidence type="ECO:0000256" key="2">
    <source>
        <dbReference type="ARBA" id="ARBA00022574"/>
    </source>
</evidence>
<dbReference type="Pfam" id="PF00400">
    <property type="entry name" value="WD40"/>
    <property type="match status" value="7"/>
</dbReference>
<dbReference type="InterPro" id="IPR001632">
    <property type="entry name" value="WD40_G-protein_beta-like"/>
</dbReference>
<sequence length="466" mass="52646">MKTAICQFKTSEDEKSGPELDLPLDINPQQLQVLINDILRQEEELPYSFYVNDFEIEKTLDQTLSKNEISTEQVVQIVYQPQSIFKVRSVTRCTSTLPGHTEAILNVNFGPKGRSLASGSGDTTVRLWDLNTQTPLKVLKAHSNWVLFVCFSPDGKRLATGCMDGKVNIWDPFTGEQLIDTLSSHRKWITYIAWEPFHQNPKCNHLATASKDCTVRVWNVDTGDCKFILAGHKSSITCVKWGGEGLIYTASQDRTIKVWSAKNGKFLKSLEEHGHWVNTMALNTDFVLRTGPYDHTMPNFKSDKDAQKCALKRYDEVKGKESEYLVTGSDDFTMFLWQPKKKRTSIKRMIGHRQLINQVCFSPNGRIIASASFDKSIKLWDGKTGNFLCTLFGHVGPVYQVSFSSDSRLLVSSSKDSTVKVWDIKTKKLKNDLPGHLDEVFAVDFSPDGQSVASGSKDRLLKIWKN</sequence>
<dbReference type="PROSITE" id="PS50082">
    <property type="entry name" value="WD_REPEATS_2"/>
    <property type="match status" value="7"/>
</dbReference>
<keyword evidence="3" id="KW-0677">Repeat</keyword>